<dbReference type="Proteomes" id="UP000049495">
    <property type="component" value="Unassembled WGS sequence"/>
</dbReference>
<dbReference type="Proteomes" id="UP000049077">
    <property type="component" value="Unassembled WGS sequence"/>
</dbReference>
<keyword evidence="3" id="KW-1185">Reference proteome</keyword>
<dbReference type="EMBL" id="CCJX01000032">
    <property type="protein sequence ID" value="CDS99668.1"/>
    <property type="molecule type" value="Genomic_DNA"/>
</dbReference>
<evidence type="ECO:0000313" key="2">
    <source>
        <dbReference type="EMBL" id="CDT66395.1"/>
    </source>
</evidence>
<reference evidence="4" key="1">
    <citation type="submission" date="2014-06" db="EMBL/GenBank/DDBJ databases">
        <authorList>
            <person name="Le Roux Frederique"/>
        </authorList>
    </citation>
    <scope>NUCLEOTIDE SEQUENCE [LARGE SCALE GENOMIC DNA]</scope>
    <source>
        <strain evidence="4">J5-5</strain>
    </source>
</reference>
<dbReference type="EMBL" id="CCJV01000140">
    <property type="protein sequence ID" value="CDT66395.1"/>
    <property type="molecule type" value="Genomic_DNA"/>
</dbReference>
<evidence type="ECO:0000313" key="4">
    <source>
        <dbReference type="Proteomes" id="UP000049495"/>
    </source>
</evidence>
<reference evidence="2 3" key="2">
    <citation type="submission" date="2014-06" db="EMBL/GenBank/DDBJ databases">
        <authorList>
            <person name="Le Roux F."/>
        </authorList>
    </citation>
    <scope>NUCLEOTIDE SEQUENCE</scope>
    <source>
        <strain evidence="1 3">J5-4</strain>
        <strain evidence="2">J5-5</strain>
    </source>
</reference>
<sequence>MVISSELAIISLSEINRTQYQVEIFIRSASTNTRYRQEDHRLRVAIQGWS</sequence>
<name>A0A822N696_9VIBR</name>
<comment type="caution">
    <text evidence="2">The sequence shown here is derived from an EMBL/GenBank/DDBJ whole genome shotgun (WGS) entry which is preliminary data.</text>
</comment>
<gene>
    <name evidence="1" type="ORF">VCR4J5_1270078</name>
    <name evidence="2" type="ORF">VCR5J5_760087</name>
</gene>
<accession>A0A822N696</accession>
<evidence type="ECO:0000313" key="3">
    <source>
        <dbReference type="Proteomes" id="UP000049077"/>
    </source>
</evidence>
<dbReference type="AlphaFoldDB" id="A0A822N696"/>
<evidence type="ECO:0000313" key="1">
    <source>
        <dbReference type="EMBL" id="CDS99668.1"/>
    </source>
</evidence>
<proteinExistence type="predicted"/>
<protein>
    <submittedName>
        <fullName evidence="2">Uncharacterized protein</fullName>
    </submittedName>
</protein>
<organism evidence="2 4">
    <name type="scientific">Vibrio crassostreae</name>
    <dbReference type="NCBI Taxonomy" id="246167"/>
    <lineage>
        <taxon>Bacteria</taxon>
        <taxon>Pseudomonadati</taxon>
        <taxon>Pseudomonadota</taxon>
        <taxon>Gammaproteobacteria</taxon>
        <taxon>Vibrionales</taxon>
        <taxon>Vibrionaceae</taxon>
        <taxon>Vibrio</taxon>
    </lineage>
</organism>